<name>A0A941BC56_9ACTN</name>
<dbReference type="AlphaFoldDB" id="A0A941BC56"/>
<dbReference type="Proteomes" id="UP000677413">
    <property type="component" value="Unassembled WGS sequence"/>
</dbReference>
<dbReference type="EMBL" id="JAGPYQ010000001">
    <property type="protein sequence ID" value="MBQ0852853.1"/>
    <property type="molecule type" value="Genomic_DNA"/>
</dbReference>
<sequence length="82" mass="9177">MALIKRGGDASLEKGEIFAAVRSRYPHLSKDEHERLTAELIRWIVKALQEGRNIGAFREMPNGDIEISMVALVEQAATQITK</sequence>
<gene>
    <name evidence="1" type="ORF">J8N05_32295</name>
</gene>
<reference evidence="1 2" key="1">
    <citation type="submission" date="2021-04" db="EMBL/GenBank/DDBJ databases">
        <authorList>
            <person name="Tang X."/>
            <person name="Zhou X."/>
            <person name="Chen X."/>
            <person name="Cernava T."/>
            <person name="Zhang C."/>
        </authorList>
    </citation>
    <scope>NUCLEOTIDE SEQUENCE [LARGE SCALE GENOMIC DNA]</scope>
    <source>
        <strain evidence="1 2">BH-SS-21</strain>
    </source>
</reference>
<evidence type="ECO:0000313" key="2">
    <source>
        <dbReference type="Proteomes" id="UP000677413"/>
    </source>
</evidence>
<comment type="caution">
    <text evidence="1">The sequence shown here is derived from an EMBL/GenBank/DDBJ whole genome shotgun (WGS) entry which is preliminary data.</text>
</comment>
<dbReference type="RefSeq" id="WP_210889062.1">
    <property type="nucleotide sequence ID" value="NZ_JAGPYQ010000001.1"/>
</dbReference>
<accession>A0A941BC56</accession>
<proteinExistence type="predicted"/>
<keyword evidence="2" id="KW-1185">Reference proteome</keyword>
<organism evidence="1 2">
    <name type="scientific">Streptomyces liliiviolaceus</name>
    <dbReference type="NCBI Taxonomy" id="2823109"/>
    <lineage>
        <taxon>Bacteria</taxon>
        <taxon>Bacillati</taxon>
        <taxon>Actinomycetota</taxon>
        <taxon>Actinomycetes</taxon>
        <taxon>Kitasatosporales</taxon>
        <taxon>Streptomycetaceae</taxon>
        <taxon>Streptomyces</taxon>
    </lineage>
</organism>
<protein>
    <submittedName>
        <fullName evidence="1">Uncharacterized protein</fullName>
    </submittedName>
</protein>
<evidence type="ECO:0000313" key="1">
    <source>
        <dbReference type="EMBL" id="MBQ0852853.1"/>
    </source>
</evidence>